<dbReference type="CDD" id="cd07302">
    <property type="entry name" value="CHD"/>
    <property type="match status" value="1"/>
</dbReference>
<comment type="caution">
    <text evidence="2">The sequence shown here is derived from an EMBL/GenBank/DDBJ whole genome shotgun (WGS) entry which is preliminary data.</text>
</comment>
<dbReference type="GO" id="GO:0035556">
    <property type="term" value="P:intracellular signal transduction"/>
    <property type="evidence" value="ECO:0007669"/>
    <property type="project" value="InterPro"/>
</dbReference>
<accession>A0A7W2AMW1</accession>
<reference evidence="2 3" key="1">
    <citation type="submission" date="2020-07" db="EMBL/GenBank/DDBJ databases">
        <authorList>
            <person name="Feng H."/>
        </authorList>
    </citation>
    <scope>NUCLEOTIDE SEQUENCE [LARGE SCALE GENOMIC DNA]</scope>
    <source>
        <strain evidence="3">s-7</strain>
    </source>
</reference>
<dbReference type="Proteomes" id="UP000531895">
    <property type="component" value="Unassembled WGS sequence"/>
</dbReference>
<dbReference type="Pfam" id="PF00211">
    <property type="entry name" value="Guanylate_cyc"/>
    <property type="match status" value="1"/>
</dbReference>
<sequence>MKGCCINLYNNIKRVFHKNLQKENLDKNLEKSVVHSRYMDFSQSIIVPEDETLTIAKFPPNRFSEKIGTHPDFTDDSLLPKTQYICSIFLDIKGSTRLALKYDLETVQKIKNAVLSTGIEIIRYFGGHIHRLQGDAIFAFTGHSKISKSDAIIQAINAASIIQYMNQNILKEYFENVLGVSSLKIRIGIDFGDDDEVLWSKYGIDDINEVTVTSLHADLSSKLQNKASANSIMIGENVFSYLQLPDDLLSDIYIKGNSEEKDYYIMKYKSFNYKMKNFDWSKYLERIAHFESYEGDFQMKCYYFSESEGWIPYYSEKALEKDTDIVYRIEASQLLLHKINSVEWTVSNSGIEASEEEELDYVVPKDAFSEEDIADFRCPRHTAFNGLHYMICKIKSEGNITKNKYFSLYVNDNDLSRNYLKKSELE</sequence>
<dbReference type="GO" id="GO:0004016">
    <property type="term" value="F:adenylate cyclase activity"/>
    <property type="evidence" value="ECO:0007669"/>
    <property type="project" value="UniProtKB-ARBA"/>
</dbReference>
<protein>
    <submittedName>
        <fullName evidence="2">Adenylate/guanylate cyclase domain-containing protein</fullName>
    </submittedName>
</protein>
<feature type="domain" description="Guanylate cyclase" evidence="1">
    <location>
        <begin position="86"/>
        <end position="192"/>
    </location>
</feature>
<gene>
    <name evidence="2" type="ORF">H1Z91_13875</name>
</gene>
<dbReference type="EMBL" id="JACEIT010000042">
    <property type="protein sequence ID" value="MBA4547348.1"/>
    <property type="molecule type" value="Genomic_DNA"/>
</dbReference>
<organism evidence="2 3">
    <name type="scientific">Enterococcus lactis</name>
    <dbReference type="NCBI Taxonomy" id="357441"/>
    <lineage>
        <taxon>Bacteria</taxon>
        <taxon>Bacillati</taxon>
        <taxon>Bacillota</taxon>
        <taxon>Bacilli</taxon>
        <taxon>Lactobacillales</taxon>
        <taxon>Enterococcaceae</taxon>
        <taxon>Enterococcus</taxon>
    </lineage>
</organism>
<dbReference type="PROSITE" id="PS50125">
    <property type="entry name" value="GUANYLATE_CYCLASE_2"/>
    <property type="match status" value="1"/>
</dbReference>
<evidence type="ECO:0000313" key="3">
    <source>
        <dbReference type="Proteomes" id="UP000531895"/>
    </source>
</evidence>
<dbReference type="GO" id="GO:0009190">
    <property type="term" value="P:cyclic nucleotide biosynthetic process"/>
    <property type="evidence" value="ECO:0007669"/>
    <property type="project" value="InterPro"/>
</dbReference>
<dbReference type="SUPFAM" id="SSF55073">
    <property type="entry name" value="Nucleotide cyclase"/>
    <property type="match status" value="1"/>
</dbReference>
<evidence type="ECO:0000259" key="1">
    <source>
        <dbReference type="PROSITE" id="PS50125"/>
    </source>
</evidence>
<dbReference type="AlphaFoldDB" id="A0A7W2AMW1"/>
<dbReference type="InterPro" id="IPR001054">
    <property type="entry name" value="A/G_cyclase"/>
</dbReference>
<proteinExistence type="predicted"/>
<dbReference type="InterPro" id="IPR040511">
    <property type="entry name" value="AGS_C"/>
</dbReference>
<evidence type="ECO:0000313" key="2">
    <source>
        <dbReference type="EMBL" id="MBA4547348.1"/>
    </source>
</evidence>
<dbReference type="Pfam" id="PF18134">
    <property type="entry name" value="AGS_C"/>
    <property type="match status" value="1"/>
</dbReference>
<dbReference type="InterPro" id="IPR029787">
    <property type="entry name" value="Nucleotide_cyclase"/>
</dbReference>
<dbReference type="Gene3D" id="3.30.70.1230">
    <property type="entry name" value="Nucleotide cyclase"/>
    <property type="match status" value="1"/>
</dbReference>
<name>A0A7W2AMW1_9ENTE</name>